<dbReference type="RefSeq" id="WP_016872920.1">
    <property type="nucleotide sequence ID" value="NZ_AJLN01000033.1"/>
</dbReference>
<proteinExistence type="predicted"/>
<gene>
    <name evidence="2" type="ORF">PCC6912_46680</name>
</gene>
<organism evidence="2 3">
    <name type="scientific">Chlorogloeopsis fritschii PCC 6912</name>
    <dbReference type="NCBI Taxonomy" id="211165"/>
    <lineage>
        <taxon>Bacteria</taxon>
        <taxon>Bacillati</taxon>
        <taxon>Cyanobacteriota</taxon>
        <taxon>Cyanophyceae</taxon>
        <taxon>Nostocales</taxon>
        <taxon>Chlorogloeopsidaceae</taxon>
        <taxon>Chlorogloeopsis</taxon>
    </lineage>
</organism>
<evidence type="ECO:0000313" key="3">
    <source>
        <dbReference type="Proteomes" id="UP000268857"/>
    </source>
</evidence>
<reference evidence="2 3" key="1">
    <citation type="journal article" date="2019" name="Genome Biol. Evol.">
        <title>Day and night: Metabolic profiles and evolutionary relationships of six axenic non-marine cyanobacteria.</title>
        <authorList>
            <person name="Will S.E."/>
            <person name="Henke P."/>
            <person name="Boedeker C."/>
            <person name="Huang S."/>
            <person name="Brinkmann H."/>
            <person name="Rohde M."/>
            <person name="Jarek M."/>
            <person name="Friedl T."/>
            <person name="Seufert S."/>
            <person name="Schumacher M."/>
            <person name="Overmann J."/>
            <person name="Neumann-Schaal M."/>
            <person name="Petersen J."/>
        </authorList>
    </citation>
    <scope>NUCLEOTIDE SEQUENCE [LARGE SCALE GENOMIC DNA]</scope>
    <source>
        <strain evidence="2 3">PCC 6912</strain>
    </source>
</reference>
<sequence length="53" mass="6257">MTATQIDLNKQERKSTKKKQSFRNVDIGTPLRPVRQRPKQQEHEVLNDWSHAS</sequence>
<feature type="region of interest" description="Disordered" evidence="1">
    <location>
        <begin position="1"/>
        <end position="53"/>
    </location>
</feature>
<accession>A0A433N3I6</accession>
<evidence type="ECO:0000256" key="1">
    <source>
        <dbReference type="SAM" id="MobiDB-lite"/>
    </source>
</evidence>
<dbReference type="Proteomes" id="UP000268857">
    <property type="component" value="Unassembled WGS sequence"/>
</dbReference>
<comment type="caution">
    <text evidence="2">The sequence shown here is derived from an EMBL/GenBank/DDBJ whole genome shotgun (WGS) entry which is preliminary data.</text>
</comment>
<name>A0A433N3I6_CHLFR</name>
<evidence type="ECO:0000313" key="2">
    <source>
        <dbReference type="EMBL" id="RUR75771.1"/>
    </source>
</evidence>
<keyword evidence="3" id="KW-1185">Reference proteome</keyword>
<protein>
    <submittedName>
        <fullName evidence="2">Uncharacterized protein</fullName>
    </submittedName>
</protein>
<dbReference type="AlphaFoldDB" id="A0A433N3I6"/>
<dbReference type="EMBL" id="RSCJ01000023">
    <property type="protein sequence ID" value="RUR75771.1"/>
    <property type="molecule type" value="Genomic_DNA"/>
</dbReference>